<dbReference type="OrthoDB" id="194358at2759"/>
<dbReference type="AlphaFoldDB" id="A0A9N9VE18"/>
<accession>A0A9N9VE18</accession>
<reference evidence="2" key="1">
    <citation type="submission" date="2021-10" db="EMBL/GenBank/DDBJ databases">
        <authorList>
            <person name="Piombo E."/>
        </authorList>
    </citation>
    <scope>NUCLEOTIDE SEQUENCE</scope>
</reference>
<evidence type="ECO:0000313" key="2">
    <source>
        <dbReference type="EMBL" id="CAH0021194.1"/>
    </source>
</evidence>
<dbReference type="Pfam" id="PF06985">
    <property type="entry name" value="HET"/>
    <property type="match status" value="1"/>
</dbReference>
<comment type="caution">
    <text evidence="2">The sequence shown here is derived from an EMBL/GenBank/DDBJ whole genome shotgun (WGS) entry which is preliminary data.</text>
</comment>
<evidence type="ECO:0000259" key="1">
    <source>
        <dbReference type="Pfam" id="PF06985"/>
    </source>
</evidence>
<dbReference type="InterPro" id="IPR010730">
    <property type="entry name" value="HET"/>
</dbReference>
<evidence type="ECO:0000313" key="3">
    <source>
        <dbReference type="Proteomes" id="UP000696573"/>
    </source>
</evidence>
<sequence length="443" mass="50340">MAPAKTSPYTYQPLPKPRTIRLLRLGPSPSHAKPLQCRLQQVSLDDLREKKKKHSYEALSYTWGAKNGSVPILCEGRRLLVTPNCESALRHLRHKLTPRLLWIDAICINQKSTDEKNYQVQLMGEIYARAERVIIWLGPGVPDDEELFRKARRRGRVSHSRGQSDTSSASFIDSWIEEPKSETLDRISNNAWFTRVWTIQEMLLALNPVFRIGHSECPTSSMYTYFLVKAGSEILGNSRFQMRVRALEILQPEAAKSKALLSKVIQYGRTPETDSTELLSMILKLASLSEASDSRDKFYGILGLLQIFTKATFPPVDYTRDDTQIFEESARCMIRMTGCLWPLEVICRPFGNTSNMASWVPDLRDPASIDIEWQPGVYRAVSTDKEMPFPRTTQIQKNLSARLPPGPVRAAEMTSSDFETPGRLPVEAKFLVKVAEEQKMMIS</sequence>
<protein>
    <recommendedName>
        <fullName evidence="1">Heterokaryon incompatibility domain-containing protein</fullName>
    </recommendedName>
</protein>
<organism evidence="2 3">
    <name type="scientific">Clonostachys rhizophaga</name>
    <dbReference type="NCBI Taxonomy" id="160324"/>
    <lineage>
        <taxon>Eukaryota</taxon>
        <taxon>Fungi</taxon>
        <taxon>Dikarya</taxon>
        <taxon>Ascomycota</taxon>
        <taxon>Pezizomycotina</taxon>
        <taxon>Sordariomycetes</taxon>
        <taxon>Hypocreomycetidae</taxon>
        <taxon>Hypocreales</taxon>
        <taxon>Bionectriaceae</taxon>
        <taxon>Clonostachys</taxon>
    </lineage>
</organism>
<dbReference type="Proteomes" id="UP000696573">
    <property type="component" value="Unassembled WGS sequence"/>
</dbReference>
<feature type="domain" description="Heterokaryon incompatibility" evidence="1">
    <location>
        <begin position="56"/>
        <end position="201"/>
    </location>
</feature>
<dbReference type="InterPro" id="IPR052895">
    <property type="entry name" value="HetReg/Transcr_Mod"/>
</dbReference>
<proteinExistence type="predicted"/>
<keyword evidence="3" id="KW-1185">Reference proteome</keyword>
<dbReference type="PANTHER" id="PTHR24148">
    <property type="entry name" value="ANKYRIN REPEAT DOMAIN-CONTAINING PROTEIN 39 HOMOLOG-RELATED"/>
    <property type="match status" value="1"/>
</dbReference>
<dbReference type="PANTHER" id="PTHR24148:SF64">
    <property type="entry name" value="HETEROKARYON INCOMPATIBILITY DOMAIN-CONTAINING PROTEIN"/>
    <property type="match status" value="1"/>
</dbReference>
<name>A0A9N9VE18_9HYPO</name>
<dbReference type="EMBL" id="CABFNQ020000653">
    <property type="protein sequence ID" value="CAH0021194.1"/>
    <property type="molecule type" value="Genomic_DNA"/>
</dbReference>
<gene>
    <name evidence="2" type="ORF">CRHIZ90672A_00011028</name>
</gene>